<evidence type="ECO:0000256" key="7">
    <source>
        <dbReference type="SAM" id="MobiDB-lite"/>
    </source>
</evidence>
<evidence type="ECO:0000256" key="1">
    <source>
        <dbReference type="ARBA" id="ARBA00001946"/>
    </source>
</evidence>
<keyword evidence="5 6" id="KW-0456">Lyase</keyword>
<keyword evidence="3 6" id="KW-0479">Metal-binding</keyword>
<evidence type="ECO:0000256" key="6">
    <source>
        <dbReference type="RuleBase" id="RU366034"/>
    </source>
</evidence>
<dbReference type="EC" id="4.2.3.-" evidence="6"/>
<sequence>MSSPNSSPTLSPSSTPPDSPVSSLRTLSPTPTVLEPSFFVFPDLLSHCPFSLTYHDDGDAIAADSLEWIMSYLPHFTQNKVAALRGLQAGELTAYCFNNCASDHLRVVSDFMNFLFHLDDVSDGHLARDAEGLGNCVMNAFEWPDDYRPVRGQLGGIQIQENSAAKLARDFWSRCIRDCAPAVQQRFKSHMHMFFEAVHQQALYRASDIVPDFDTYVEMRRETSGCKPVFDLIEYSLDMELPDAVMEHPVIVALNDGTNDLVTWSNDLFSYNVEQSRGDTHNMICVFMINDGLSLQQAVDRIGEMCKRTIDTFVENQARVPSWGDCIDRDVKLYVNGLQEWIVGSLHWSFMTTRYFGDNGGVVRATRIVELLSQESTKA</sequence>
<evidence type="ECO:0000313" key="8">
    <source>
        <dbReference type="EMBL" id="KAF8479287.1"/>
    </source>
</evidence>
<reference evidence="8" key="1">
    <citation type="submission" date="2019-10" db="EMBL/GenBank/DDBJ databases">
        <authorList>
            <consortium name="DOE Joint Genome Institute"/>
            <person name="Kuo A."/>
            <person name="Miyauchi S."/>
            <person name="Kiss E."/>
            <person name="Drula E."/>
            <person name="Kohler A."/>
            <person name="Sanchez-Garcia M."/>
            <person name="Andreopoulos B."/>
            <person name="Barry K.W."/>
            <person name="Bonito G."/>
            <person name="Buee M."/>
            <person name="Carver A."/>
            <person name="Chen C."/>
            <person name="Cichocki N."/>
            <person name="Clum A."/>
            <person name="Culley D."/>
            <person name="Crous P.W."/>
            <person name="Fauchery L."/>
            <person name="Girlanda M."/>
            <person name="Hayes R."/>
            <person name="Keri Z."/>
            <person name="LaButti K."/>
            <person name="Lipzen A."/>
            <person name="Lombard V."/>
            <person name="Magnuson J."/>
            <person name="Maillard F."/>
            <person name="Morin E."/>
            <person name="Murat C."/>
            <person name="Nolan M."/>
            <person name="Ohm R."/>
            <person name="Pangilinan J."/>
            <person name="Pereira M."/>
            <person name="Perotto S."/>
            <person name="Peter M."/>
            <person name="Riley R."/>
            <person name="Sitrit Y."/>
            <person name="Stielow B."/>
            <person name="Szollosi G."/>
            <person name="Zifcakova L."/>
            <person name="Stursova M."/>
            <person name="Spatafora J.W."/>
            <person name="Tedersoo L."/>
            <person name="Vaario L.-M."/>
            <person name="Yamada A."/>
            <person name="Yan M."/>
            <person name="Wang P."/>
            <person name="Xu J."/>
            <person name="Bruns T."/>
            <person name="Baldrian P."/>
            <person name="Vilgalys R."/>
            <person name="Henrissat B."/>
            <person name="Grigoriev I.V."/>
            <person name="Hibbett D."/>
            <person name="Nagy L.G."/>
            <person name="Martin F.M."/>
        </authorList>
    </citation>
    <scope>NUCLEOTIDE SEQUENCE</scope>
    <source>
        <strain evidence="8">Prilba</strain>
    </source>
</reference>
<dbReference type="Pfam" id="PF19086">
    <property type="entry name" value="Terpene_syn_C_2"/>
    <property type="match status" value="1"/>
</dbReference>
<proteinExistence type="inferred from homology"/>
<gene>
    <name evidence="8" type="ORF">DFH94DRAFT_693649</name>
</gene>
<evidence type="ECO:0000256" key="2">
    <source>
        <dbReference type="ARBA" id="ARBA00006333"/>
    </source>
</evidence>
<keyword evidence="4 6" id="KW-0460">Magnesium</keyword>
<dbReference type="GO" id="GO:0046872">
    <property type="term" value="F:metal ion binding"/>
    <property type="evidence" value="ECO:0007669"/>
    <property type="project" value="UniProtKB-KW"/>
</dbReference>
<dbReference type="SUPFAM" id="SSF48576">
    <property type="entry name" value="Terpenoid synthases"/>
    <property type="match status" value="1"/>
</dbReference>
<dbReference type="EMBL" id="WHVB01000010">
    <property type="protein sequence ID" value="KAF8479287.1"/>
    <property type="molecule type" value="Genomic_DNA"/>
</dbReference>
<evidence type="ECO:0000313" key="9">
    <source>
        <dbReference type="Proteomes" id="UP000759537"/>
    </source>
</evidence>
<comment type="caution">
    <text evidence="8">The sequence shown here is derived from an EMBL/GenBank/DDBJ whole genome shotgun (WGS) entry which is preliminary data.</text>
</comment>
<dbReference type="InterPro" id="IPR008949">
    <property type="entry name" value="Isoprenoid_synthase_dom_sf"/>
</dbReference>
<comment type="similarity">
    <text evidence="2 6">Belongs to the terpene synthase family.</text>
</comment>
<keyword evidence="9" id="KW-1185">Reference proteome</keyword>
<dbReference type="SFLD" id="SFLDG01020">
    <property type="entry name" value="Terpene_Cyclase_Like_2"/>
    <property type="match status" value="1"/>
</dbReference>
<organism evidence="8 9">
    <name type="scientific">Russula ochroleuca</name>
    <dbReference type="NCBI Taxonomy" id="152965"/>
    <lineage>
        <taxon>Eukaryota</taxon>
        <taxon>Fungi</taxon>
        <taxon>Dikarya</taxon>
        <taxon>Basidiomycota</taxon>
        <taxon>Agaricomycotina</taxon>
        <taxon>Agaricomycetes</taxon>
        <taxon>Russulales</taxon>
        <taxon>Russulaceae</taxon>
        <taxon>Russula</taxon>
    </lineage>
</organism>
<dbReference type="SFLD" id="SFLDS00005">
    <property type="entry name" value="Isoprenoid_Synthase_Type_I"/>
    <property type="match status" value="1"/>
</dbReference>
<dbReference type="InterPro" id="IPR034686">
    <property type="entry name" value="Terpene_cyclase-like_2"/>
</dbReference>
<dbReference type="AlphaFoldDB" id="A0A9P5T8Y4"/>
<evidence type="ECO:0000256" key="5">
    <source>
        <dbReference type="ARBA" id="ARBA00023239"/>
    </source>
</evidence>
<comment type="cofactor">
    <cofactor evidence="1 6">
        <name>Mg(2+)</name>
        <dbReference type="ChEBI" id="CHEBI:18420"/>
    </cofactor>
</comment>
<dbReference type="PANTHER" id="PTHR35201:SF4">
    <property type="entry name" value="BETA-PINACENE SYNTHASE-RELATED"/>
    <property type="match status" value="1"/>
</dbReference>
<feature type="region of interest" description="Disordered" evidence="7">
    <location>
        <begin position="1"/>
        <end position="26"/>
    </location>
</feature>
<name>A0A9P5T8Y4_9AGAM</name>
<dbReference type="Gene3D" id="1.10.600.10">
    <property type="entry name" value="Farnesyl Diphosphate Synthase"/>
    <property type="match status" value="1"/>
</dbReference>
<accession>A0A9P5T8Y4</accession>
<feature type="compositionally biased region" description="Low complexity" evidence="7">
    <location>
        <begin position="1"/>
        <end position="13"/>
    </location>
</feature>
<dbReference type="GO" id="GO:0008299">
    <property type="term" value="P:isoprenoid biosynthetic process"/>
    <property type="evidence" value="ECO:0007669"/>
    <property type="project" value="UniProtKB-ARBA"/>
</dbReference>
<reference evidence="8" key="2">
    <citation type="journal article" date="2020" name="Nat. Commun.">
        <title>Large-scale genome sequencing of mycorrhizal fungi provides insights into the early evolution of symbiotic traits.</title>
        <authorList>
            <person name="Miyauchi S."/>
            <person name="Kiss E."/>
            <person name="Kuo A."/>
            <person name="Drula E."/>
            <person name="Kohler A."/>
            <person name="Sanchez-Garcia M."/>
            <person name="Morin E."/>
            <person name="Andreopoulos B."/>
            <person name="Barry K.W."/>
            <person name="Bonito G."/>
            <person name="Buee M."/>
            <person name="Carver A."/>
            <person name="Chen C."/>
            <person name="Cichocki N."/>
            <person name="Clum A."/>
            <person name="Culley D."/>
            <person name="Crous P.W."/>
            <person name="Fauchery L."/>
            <person name="Girlanda M."/>
            <person name="Hayes R.D."/>
            <person name="Keri Z."/>
            <person name="LaButti K."/>
            <person name="Lipzen A."/>
            <person name="Lombard V."/>
            <person name="Magnuson J."/>
            <person name="Maillard F."/>
            <person name="Murat C."/>
            <person name="Nolan M."/>
            <person name="Ohm R.A."/>
            <person name="Pangilinan J."/>
            <person name="Pereira M.F."/>
            <person name="Perotto S."/>
            <person name="Peter M."/>
            <person name="Pfister S."/>
            <person name="Riley R."/>
            <person name="Sitrit Y."/>
            <person name="Stielow J.B."/>
            <person name="Szollosi G."/>
            <person name="Zifcakova L."/>
            <person name="Stursova M."/>
            <person name="Spatafora J.W."/>
            <person name="Tedersoo L."/>
            <person name="Vaario L.M."/>
            <person name="Yamada A."/>
            <person name="Yan M."/>
            <person name="Wang P."/>
            <person name="Xu J."/>
            <person name="Bruns T."/>
            <person name="Baldrian P."/>
            <person name="Vilgalys R."/>
            <person name="Dunand C."/>
            <person name="Henrissat B."/>
            <person name="Grigoriev I.V."/>
            <person name="Hibbett D."/>
            <person name="Nagy L.G."/>
            <person name="Martin F.M."/>
        </authorList>
    </citation>
    <scope>NUCLEOTIDE SEQUENCE</scope>
    <source>
        <strain evidence="8">Prilba</strain>
    </source>
</reference>
<dbReference type="PANTHER" id="PTHR35201">
    <property type="entry name" value="TERPENE SYNTHASE"/>
    <property type="match status" value="1"/>
</dbReference>
<evidence type="ECO:0000256" key="3">
    <source>
        <dbReference type="ARBA" id="ARBA00022723"/>
    </source>
</evidence>
<evidence type="ECO:0000256" key="4">
    <source>
        <dbReference type="ARBA" id="ARBA00022842"/>
    </source>
</evidence>
<protein>
    <recommendedName>
        <fullName evidence="6">Terpene synthase</fullName>
        <ecNumber evidence="6">4.2.3.-</ecNumber>
    </recommendedName>
</protein>
<dbReference type="OrthoDB" id="2861623at2759"/>
<dbReference type="Proteomes" id="UP000759537">
    <property type="component" value="Unassembled WGS sequence"/>
</dbReference>
<dbReference type="GO" id="GO:0010333">
    <property type="term" value="F:terpene synthase activity"/>
    <property type="evidence" value="ECO:0007669"/>
    <property type="project" value="InterPro"/>
</dbReference>